<gene>
    <name evidence="6" type="ORF">A2890_03045</name>
</gene>
<evidence type="ECO:0000313" key="7">
    <source>
        <dbReference type="Proteomes" id="UP000176967"/>
    </source>
</evidence>
<feature type="transmembrane region" description="Helical" evidence="5">
    <location>
        <begin position="61"/>
        <end position="82"/>
    </location>
</feature>
<comment type="caution">
    <text evidence="6">The sequence shown here is derived from an EMBL/GenBank/DDBJ whole genome shotgun (WGS) entry which is preliminary data.</text>
</comment>
<organism evidence="6 7">
    <name type="scientific">candidate division WWE3 bacterium RIFCSPLOWO2_01_FULL_53_14</name>
    <dbReference type="NCBI Taxonomy" id="1802628"/>
    <lineage>
        <taxon>Bacteria</taxon>
        <taxon>Katanobacteria</taxon>
    </lineage>
</organism>
<keyword evidence="4 5" id="KW-0472">Membrane</keyword>
<dbReference type="STRING" id="1802628.A2890_03045"/>
<sequence length="106" mass="12161">MPQNTAAALTYLLGFVTGILFLLIEKQNKFVRFHAMQSTVLFGGYFVLNWVLWFIPVVDVIWGLLSIPLGLLLFVLWIYLMYQAYQGVEYKLPVVGDFAAQQLKKV</sequence>
<evidence type="ECO:0000256" key="4">
    <source>
        <dbReference type="ARBA" id="ARBA00023136"/>
    </source>
</evidence>
<dbReference type="PANTHER" id="PTHR36460">
    <property type="entry name" value="UPF0132 DOMAIN PROTEIN (AFU_ORTHOLOGUE AFUA_3G10255)"/>
    <property type="match status" value="1"/>
</dbReference>
<dbReference type="EMBL" id="MEVL01000018">
    <property type="protein sequence ID" value="OGC61223.1"/>
    <property type="molecule type" value="Genomic_DNA"/>
</dbReference>
<name>A0A1F4VWQ1_UNCKA</name>
<keyword evidence="2 5" id="KW-0812">Transmembrane</keyword>
<evidence type="ECO:0000256" key="2">
    <source>
        <dbReference type="ARBA" id="ARBA00022692"/>
    </source>
</evidence>
<evidence type="ECO:0008006" key="8">
    <source>
        <dbReference type="Google" id="ProtNLM"/>
    </source>
</evidence>
<evidence type="ECO:0000256" key="5">
    <source>
        <dbReference type="SAM" id="Phobius"/>
    </source>
</evidence>
<proteinExistence type="predicted"/>
<evidence type="ECO:0000313" key="6">
    <source>
        <dbReference type="EMBL" id="OGC61223.1"/>
    </source>
</evidence>
<feature type="transmembrane region" description="Helical" evidence="5">
    <location>
        <begin position="36"/>
        <end position="55"/>
    </location>
</feature>
<reference evidence="6 7" key="1">
    <citation type="journal article" date="2016" name="Nat. Commun.">
        <title>Thousands of microbial genomes shed light on interconnected biogeochemical processes in an aquifer system.</title>
        <authorList>
            <person name="Anantharaman K."/>
            <person name="Brown C.T."/>
            <person name="Hug L.A."/>
            <person name="Sharon I."/>
            <person name="Castelle C.J."/>
            <person name="Probst A.J."/>
            <person name="Thomas B.C."/>
            <person name="Singh A."/>
            <person name="Wilkins M.J."/>
            <person name="Karaoz U."/>
            <person name="Brodie E.L."/>
            <person name="Williams K.H."/>
            <person name="Hubbard S.S."/>
            <person name="Banfield J.F."/>
        </authorList>
    </citation>
    <scope>NUCLEOTIDE SEQUENCE [LARGE SCALE GENOMIC DNA]</scope>
</reference>
<dbReference type="PANTHER" id="PTHR36460:SF1">
    <property type="entry name" value="UPF0132 DOMAIN PROTEIN (AFU_ORTHOLOGUE AFUA_3G10255)"/>
    <property type="match status" value="1"/>
</dbReference>
<protein>
    <recommendedName>
        <fullName evidence="8">DUF4870 domain-containing protein</fullName>
    </recommendedName>
</protein>
<accession>A0A1F4VWQ1</accession>
<comment type="subcellular location">
    <subcellularLocation>
        <location evidence="1">Membrane</location>
        <topology evidence="1">Multi-pass membrane protein</topology>
    </subcellularLocation>
</comment>
<evidence type="ECO:0000256" key="1">
    <source>
        <dbReference type="ARBA" id="ARBA00004141"/>
    </source>
</evidence>
<dbReference type="GO" id="GO:0016020">
    <property type="term" value="C:membrane"/>
    <property type="evidence" value="ECO:0007669"/>
    <property type="project" value="UniProtKB-SubCell"/>
</dbReference>
<feature type="transmembrane region" description="Helical" evidence="5">
    <location>
        <begin position="6"/>
        <end position="24"/>
    </location>
</feature>
<dbReference type="InterPro" id="IPR019109">
    <property type="entry name" value="MamF_MmsF"/>
</dbReference>
<dbReference type="Proteomes" id="UP000176967">
    <property type="component" value="Unassembled WGS sequence"/>
</dbReference>
<evidence type="ECO:0000256" key="3">
    <source>
        <dbReference type="ARBA" id="ARBA00022989"/>
    </source>
</evidence>
<dbReference type="AlphaFoldDB" id="A0A1F4VWQ1"/>
<dbReference type="Pfam" id="PF09685">
    <property type="entry name" value="MamF_MmsF"/>
    <property type="match status" value="1"/>
</dbReference>
<keyword evidence="3 5" id="KW-1133">Transmembrane helix</keyword>